<dbReference type="PANTHER" id="PTHR43851:SF3">
    <property type="entry name" value="COENZYME Q8"/>
    <property type="match status" value="1"/>
</dbReference>
<dbReference type="EMBL" id="KE651166">
    <property type="protein sequence ID" value="EEB05908.1"/>
    <property type="molecule type" value="Genomic_DNA"/>
</dbReference>
<dbReference type="JaponicusDB" id="SJAG_00933">
    <property type="gene designation" value="coq8"/>
</dbReference>
<dbReference type="Proteomes" id="UP000001744">
    <property type="component" value="Unassembled WGS sequence"/>
</dbReference>
<feature type="compositionally biased region" description="Polar residues" evidence="5">
    <location>
        <begin position="105"/>
        <end position="118"/>
    </location>
</feature>
<dbReference type="InterPro" id="IPR004147">
    <property type="entry name" value="ABC1_dom"/>
</dbReference>
<dbReference type="GO" id="GO:0016301">
    <property type="term" value="F:kinase activity"/>
    <property type="evidence" value="ECO:0007669"/>
    <property type="project" value="UniProtKB-KW"/>
</dbReference>
<dbReference type="SUPFAM" id="SSF56112">
    <property type="entry name" value="Protein kinase-like (PK-like)"/>
    <property type="match status" value="1"/>
</dbReference>
<evidence type="ECO:0000313" key="8">
    <source>
        <dbReference type="JaponicusDB" id="SJAG_00933"/>
    </source>
</evidence>
<name>B6JX07_SCHJY</name>
<sequence length="612" mass="69496">MWKPGLKGFLSLRNTLKEIVTQQTDYSPLLKSSNPLKRTAPSSHNGIAATQNASSKAAINQPFQREAPNHLNHGATTIKTRSFNDDIHRSSSNKPGRLLHEKTIEQNGTENTSTISKSNDLECKKDKQTDGSSTIAPDSESPKNKTRGPFNETSAKERYFDEDNEGNEEEPKLKPSKVPSSQVSRLFHYGGLAASLSAGAVSEKWKRFWGSSKETGASFLSRRNTEVLVNKLTQMRGAALKLGQMVSFQDSDIFPKGMSKVLERVRDGAHYMPDKQLERVMQKNLGPDWLKLFSDFQRMPIAAASIGQVHKARLASSNALVAVKVQYPGIDKSIDSDLSNLSMLLTASKLLPKGLFLEESIREARRELKWECDYKREAACAERFHELLQGDPNFKVPRVFREASGPTVLTLEYLHGQALGKQKLPQKECNRLGTLLMHHCLREIADYHFMQTDPNWSNFLYNEHTRQLELLDFGASREYDDKFVDRYCRLLLAAAKRDFDTCRRLSVELGYLNKNESSLMIKAHIESLFTLAEPFADDAPEVFDFRTQTITERIKAEIPVMLKLRLQPPPEQTYSLHRRLSGHFLLCAKLGAQIRCRKIFYEVLKKYDNNEH</sequence>
<reference evidence="7 9" key="1">
    <citation type="journal article" date="2011" name="Science">
        <title>Comparative functional genomics of the fission yeasts.</title>
        <authorList>
            <person name="Rhind N."/>
            <person name="Chen Z."/>
            <person name="Yassour M."/>
            <person name="Thompson D.A."/>
            <person name="Haas B.J."/>
            <person name="Habib N."/>
            <person name="Wapinski I."/>
            <person name="Roy S."/>
            <person name="Lin M.F."/>
            <person name="Heiman D.I."/>
            <person name="Young S.K."/>
            <person name="Furuya K."/>
            <person name="Guo Y."/>
            <person name="Pidoux A."/>
            <person name="Chen H.M."/>
            <person name="Robbertse B."/>
            <person name="Goldberg J.M."/>
            <person name="Aoki K."/>
            <person name="Bayne E.H."/>
            <person name="Berlin A.M."/>
            <person name="Desjardins C.A."/>
            <person name="Dobbs E."/>
            <person name="Dukaj L."/>
            <person name="Fan L."/>
            <person name="FitzGerald M.G."/>
            <person name="French C."/>
            <person name="Gujja S."/>
            <person name="Hansen K."/>
            <person name="Keifenheim D."/>
            <person name="Levin J.Z."/>
            <person name="Mosher R.A."/>
            <person name="Mueller C.A."/>
            <person name="Pfiffner J."/>
            <person name="Priest M."/>
            <person name="Russ C."/>
            <person name="Smialowska A."/>
            <person name="Swoboda P."/>
            <person name="Sykes S.M."/>
            <person name="Vaughn M."/>
            <person name="Vengrova S."/>
            <person name="Yoder R."/>
            <person name="Zeng Q."/>
            <person name="Allshire R."/>
            <person name="Baulcombe D."/>
            <person name="Birren B.W."/>
            <person name="Brown W."/>
            <person name="Ekwall K."/>
            <person name="Kellis M."/>
            <person name="Leatherwood J."/>
            <person name="Levin H."/>
            <person name="Margalit H."/>
            <person name="Martienssen R."/>
            <person name="Nieduszynski C.A."/>
            <person name="Spatafora J.W."/>
            <person name="Friedman N."/>
            <person name="Dalgaard J.Z."/>
            <person name="Baumann P."/>
            <person name="Niki H."/>
            <person name="Regev A."/>
            <person name="Nusbaum C."/>
        </authorList>
    </citation>
    <scope>NUCLEOTIDE SEQUENCE [LARGE SCALE GENOMIC DNA]</scope>
    <source>
        <strain evidence="9">yFS275 / FY16936</strain>
    </source>
</reference>
<dbReference type="eggNOG" id="KOG1234">
    <property type="taxonomic scope" value="Eukaryota"/>
</dbReference>
<accession>B6JX07</accession>
<dbReference type="OrthoDB" id="201153at2759"/>
<dbReference type="STRING" id="402676.B6JX07"/>
<dbReference type="AlphaFoldDB" id="B6JX07"/>
<dbReference type="PANTHER" id="PTHR43851">
    <property type="match status" value="1"/>
</dbReference>
<evidence type="ECO:0000256" key="2">
    <source>
        <dbReference type="ARBA" id="ARBA00022679"/>
    </source>
</evidence>
<keyword evidence="2" id="KW-0808">Transferase</keyword>
<dbReference type="GO" id="GO:0005524">
    <property type="term" value="F:ATP binding"/>
    <property type="evidence" value="ECO:0007669"/>
    <property type="project" value="UniProtKB-KW"/>
</dbReference>
<keyword evidence="4" id="KW-0067">ATP-binding</keyword>
<dbReference type="GO" id="GO:0006744">
    <property type="term" value="P:ubiquinone biosynthetic process"/>
    <property type="evidence" value="ECO:0000318"/>
    <property type="project" value="GO_Central"/>
</dbReference>
<feature type="region of interest" description="Disordered" evidence="5">
    <location>
        <begin position="34"/>
        <end position="57"/>
    </location>
</feature>
<dbReference type="InterPro" id="IPR011009">
    <property type="entry name" value="Kinase-like_dom_sf"/>
</dbReference>
<dbReference type="GeneID" id="7052024"/>
<dbReference type="InterPro" id="IPR034646">
    <property type="entry name" value="ADCK3_dom"/>
</dbReference>
<keyword evidence="9" id="KW-1185">Reference proteome</keyword>
<evidence type="ECO:0000256" key="1">
    <source>
        <dbReference type="ARBA" id="ARBA00009670"/>
    </source>
</evidence>
<protein>
    <submittedName>
        <fullName evidence="7">Atypical/ABC1/ABC1-A protein kinase Abc1</fullName>
    </submittedName>
</protein>
<feature type="compositionally biased region" description="Basic and acidic residues" evidence="5">
    <location>
        <begin position="119"/>
        <end position="129"/>
    </location>
</feature>
<dbReference type="CDD" id="cd13970">
    <property type="entry name" value="ABC1_ADCK3"/>
    <property type="match status" value="1"/>
</dbReference>
<evidence type="ECO:0000313" key="7">
    <source>
        <dbReference type="EMBL" id="EEB05908.1"/>
    </source>
</evidence>
<proteinExistence type="inferred from homology"/>
<keyword evidence="3" id="KW-0547">Nucleotide-binding</keyword>
<feature type="region of interest" description="Disordered" evidence="5">
    <location>
        <begin position="77"/>
        <end position="180"/>
    </location>
</feature>
<dbReference type="OMA" id="PEYYVPR"/>
<dbReference type="Pfam" id="PF03109">
    <property type="entry name" value="ABC1"/>
    <property type="match status" value="1"/>
</dbReference>
<dbReference type="GO" id="GO:0005739">
    <property type="term" value="C:mitochondrion"/>
    <property type="evidence" value="ECO:0007669"/>
    <property type="project" value="EnsemblFungi"/>
</dbReference>
<evidence type="ECO:0000256" key="3">
    <source>
        <dbReference type="ARBA" id="ARBA00022741"/>
    </source>
</evidence>
<evidence type="ECO:0000259" key="6">
    <source>
        <dbReference type="Pfam" id="PF03109"/>
    </source>
</evidence>
<dbReference type="RefSeq" id="XP_002172201.1">
    <property type="nucleotide sequence ID" value="XM_002172165.2"/>
</dbReference>
<dbReference type="InterPro" id="IPR051409">
    <property type="entry name" value="Atypical_kinase_ADCK"/>
</dbReference>
<dbReference type="HOGENOM" id="CLU_006533_9_2_1"/>
<evidence type="ECO:0000313" key="9">
    <source>
        <dbReference type="Proteomes" id="UP000001744"/>
    </source>
</evidence>
<gene>
    <name evidence="8" type="primary">coq8</name>
    <name evidence="7" type="ORF">SJAG_00933</name>
</gene>
<comment type="similarity">
    <text evidence="1">Belongs to the protein kinase superfamily. ADCK protein kinase family.</text>
</comment>
<feature type="domain" description="ABC1 atypical kinase-like" evidence="6">
    <location>
        <begin position="265"/>
        <end position="504"/>
    </location>
</feature>
<evidence type="ECO:0000256" key="5">
    <source>
        <dbReference type="SAM" id="MobiDB-lite"/>
    </source>
</evidence>
<keyword evidence="7" id="KW-0418">Kinase</keyword>
<evidence type="ECO:0000256" key="4">
    <source>
        <dbReference type="ARBA" id="ARBA00022840"/>
    </source>
</evidence>
<organism evidence="7 9">
    <name type="scientific">Schizosaccharomyces japonicus (strain yFS275 / FY16936)</name>
    <name type="common">Fission yeast</name>
    <dbReference type="NCBI Taxonomy" id="402676"/>
    <lineage>
        <taxon>Eukaryota</taxon>
        <taxon>Fungi</taxon>
        <taxon>Dikarya</taxon>
        <taxon>Ascomycota</taxon>
        <taxon>Taphrinomycotina</taxon>
        <taxon>Schizosaccharomycetes</taxon>
        <taxon>Schizosaccharomycetales</taxon>
        <taxon>Schizosaccharomycetaceae</taxon>
        <taxon>Schizosaccharomyces</taxon>
    </lineage>
</organism>
<dbReference type="VEuPathDB" id="FungiDB:SJAG_00933"/>